<dbReference type="AlphaFoldDB" id="A0A7C3UVX1"/>
<proteinExistence type="predicted"/>
<sequence>MKIYRLPRKKIPAPDYIDQNYVFAFGGKVWVPTEPAELINFTGMKFNPAMWSDKWKQNMARLFVGLTAGRNVPPLLEKGQEITDDLVFGYVSHIRRKQVGGYYGASFVSQIGHWIDEKYRELEYSPEEALVEEKSLQIIIFPAPTESENLEVFERNIRELAEFLLEVLAQNSIIVEWTTNGKVTIQSADWVEEA</sequence>
<organism evidence="1">
    <name type="scientific">candidate division WOR-3 bacterium</name>
    <dbReference type="NCBI Taxonomy" id="2052148"/>
    <lineage>
        <taxon>Bacteria</taxon>
        <taxon>Bacteria division WOR-3</taxon>
    </lineage>
</organism>
<reference evidence="1" key="1">
    <citation type="journal article" date="2020" name="mSystems">
        <title>Genome- and Community-Level Interaction Insights into Carbon Utilization and Element Cycling Functions of Hydrothermarchaeota in Hydrothermal Sediment.</title>
        <authorList>
            <person name="Zhou Z."/>
            <person name="Liu Y."/>
            <person name="Xu W."/>
            <person name="Pan J."/>
            <person name="Luo Z.H."/>
            <person name="Li M."/>
        </authorList>
    </citation>
    <scope>NUCLEOTIDE SEQUENCE [LARGE SCALE GENOMIC DNA]</scope>
    <source>
        <strain evidence="1">SpSt-906</strain>
    </source>
</reference>
<dbReference type="EMBL" id="DTMQ01000047">
    <property type="protein sequence ID" value="HGE99929.1"/>
    <property type="molecule type" value="Genomic_DNA"/>
</dbReference>
<gene>
    <name evidence="1" type="ORF">ENX07_07685</name>
</gene>
<comment type="caution">
    <text evidence="1">The sequence shown here is derived from an EMBL/GenBank/DDBJ whole genome shotgun (WGS) entry which is preliminary data.</text>
</comment>
<protein>
    <submittedName>
        <fullName evidence="1">Uncharacterized protein</fullName>
    </submittedName>
</protein>
<evidence type="ECO:0000313" key="1">
    <source>
        <dbReference type="EMBL" id="HGE99929.1"/>
    </source>
</evidence>
<name>A0A7C3UVX1_UNCW3</name>
<accession>A0A7C3UVX1</accession>